<reference evidence="4 5" key="1">
    <citation type="submission" date="2018-11" db="EMBL/GenBank/DDBJ databases">
        <authorList>
            <consortium name="Pathogen Informatics"/>
        </authorList>
    </citation>
    <scope>NUCLEOTIDE SEQUENCE [LARGE SCALE GENOMIC DNA]</scope>
    <source>
        <strain>Denwood</strain>
        <strain evidence="5">Zambia</strain>
    </source>
</reference>
<evidence type="ECO:0000313" key="5">
    <source>
        <dbReference type="Proteomes" id="UP000269396"/>
    </source>
</evidence>
<keyword evidence="3" id="KW-0325">Glycoprotein</keyword>
<dbReference type="InterPro" id="IPR014784">
    <property type="entry name" value="Cu2_ascorb_mOase-like_C"/>
</dbReference>
<dbReference type="InterPro" id="IPR008977">
    <property type="entry name" value="PHM/PNGase_F_dom_sf"/>
</dbReference>
<dbReference type="AlphaFoldDB" id="A0A183NHT7"/>
<dbReference type="EMBL" id="UZAL01001955">
    <property type="protein sequence ID" value="VDO80371.1"/>
    <property type="molecule type" value="Genomic_DNA"/>
</dbReference>
<accession>A0A183NHT7</accession>
<protein>
    <submittedName>
        <fullName evidence="4">Uncharacterized protein</fullName>
    </submittedName>
</protein>
<dbReference type="SUPFAM" id="SSF49742">
    <property type="entry name" value="PHM/PNGase F"/>
    <property type="match status" value="1"/>
</dbReference>
<dbReference type="InterPro" id="IPR024548">
    <property type="entry name" value="Cu2_monoox_C"/>
</dbReference>
<evidence type="ECO:0000256" key="1">
    <source>
        <dbReference type="ARBA" id="ARBA00022729"/>
    </source>
</evidence>
<evidence type="ECO:0000256" key="3">
    <source>
        <dbReference type="ARBA" id="ARBA00023180"/>
    </source>
</evidence>
<keyword evidence="1" id="KW-0732">Signal</keyword>
<dbReference type="GO" id="GO:0016715">
    <property type="term" value="F:oxidoreductase activity, acting on paired donors, with incorporation or reduction of molecular oxygen, reduced ascorbate as one donor, and incorporation of one atom of oxygen"/>
    <property type="evidence" value="ECO:0007669"/>
    <property type="project" value="InterPro"/>
</dbReference>
<gene>
    <name evidence="4" type="ORF">SMTD_LOCUS1673</name>
</gene>
<dbReference type="PANTHER" id="PTHR10680">
    <property type="entry name" value="PEPTIDYL-GLYCINE ALPHA-AMIDATING MONOOXYGENASE"/>
    <property type="match status" value="1"/>
</dbReference>
<dbReference type="Proteomes" id="UP000269396">
    <property type="component" value="Unassembled WGS sequence"/>
</dbReference>
<evidence type="ECO:0000313" key="4">
    <source>
        <dbReference type="EMBL" id="VDO80371.1"/>
    </source>
</evidence>
<evidence type="ECO:0000256" key="2">
    <source>
        <dbReference type="ARBA" id="ARBA00023157"/>
    </source>
</evidence>
<keyword evidence="2" id="KW-1015">Disulfide bond</keyword>
<keyword evidence="5" id="KW-1185">Reference proteome</keyword>
<dbReference type="Pfam" id="PF03712">
    <property type="entry name" value="Cu2_monoox_C"/>
    <property type="match status" value="1"/>
</dbReference>
<dbReference type="STRING" id="31246.A0A183NHT7"/>
<dbReference type="Gene3D" id="2.60.120.230">
    <property type="match status" value="1"/>
</dbReference>
<name>A0A183NHT7_9TREM</name>
<organism evidence="4 5">
    <name type="scientific">Schistosoma mattheei</name>
    <dbReference type="NCBI Taxonomy" id="31246"/>
    <lineage>
        <taxon>Eukaryota</taxon>
        <taxon>Metazoa</taxon>
        <taxon>Spiralia</taxon>
        <taxon>Lophotrochozoa</taxon>
        <taxon>Platyhelminthes</taxon>
        <taxon>Trematoda</taxon>
        <taxon>Digenea</taxon>
        <taxon>Strigeidida</taxon>
        <taxon>Schistosomatoidea</taxon>
        <taxon>Schistosomatidae</taxon>
        <taxon>Schistosoma</taxon>
    </lineage>
</organism>
<sequence length="119" mass="13167">MSDTKNSCSSFSCSISSTIPITIMAIRGHAHSMGRSIIGYRLPHGHGPAQLLGRVNPQLPQAFYPLKQLHSEFDGVEVGDDDIIMARCVYDSTSKTQDVGMGPTHHDEMCNLYIMYHSR</sequence>
<proteinExistence type="predicted"/>